<keyword evidence="4" id="KW-0862">Zinc</keyword>
<evidence type="ECO:0000256" key="2">
    <source>
        <dbReference type="ARBA" id="ARBA00022723"/>
    </source>
</evidence>
<dbReference type="Gene3D" id="1.10.10.10">
    <property type="entry name" value="Winged helix-like DNA-binding domain superfamily/Winged helix DNA-binding domain"/>
    <property type="match status" value="1"/>
</dbReference>
<evidence type="ECO:0000256" key="3">
    <source>
        <dbReference type="ARBA" id="ARBA00022801"/>
    </source>
</evidence>
<dbReference type="Pfam" id="PF00753">
    <property type="entry name" value="Lactamase_B"/>
    <property type="match status" value="1"/>
</dbReference>
<dbReference type="PANTHER" id="PTHR23131">
    <property type="entry name" value="ENDORIBONUCLEASE LACTB2"/>
    <property type="match status" value="1"/>
</dbReference>
<gene>
    <name evidence="8" type="primary">LOC105365212</name>
</gene>
<feature type="domain" description="Metallo-beta-lactamase" evidence="6">
    <location>
        <begin position="41"/>
        <end position="215"/>
    </location>
</feature>
<dbReference type="InterPro" id="IPR036388">
    <property type="entry name" value="WH-like_DNA-bd_sf"/>
</dbReference>
<dbReference type="InterPro" id="IPR047921">
    <property type="entry name" value="LACTB2-like_MBL-fold"/>
</dbReference>
<evidence type="ECO:0000313" key="7">
    <source>
        <dbReference type="Proteomes" id="UP000695007"/>
    </source>
</evidence>
<evidence type="ECO:0000259" key="6">
    <source>
        <dbReference type="SMART" id="SM00849"/>
    </source>
</evidence>
<comment type="similarity">
    <text evidence="1">Belongs to the metallo-beta-lactamase superfamily. Glyoxalase II family.</text>
</comment>
<evidence type="ECO:0000313" key="8">
    <source>
        <dbReference type="RefSeq" id="XP_011501618.1"/>
    </source>
</evidence>
<keyword evidence="7" id="KW-1185">Reference proteome</keyword>
<keyword evidence="2" id="KW-0479">Metal-binding</keyword>
<dbReference type="GO" id="GO:0003727">
    <property type="term" value="F:single-stranded RNA binding"/>
    <property type="evidence" value="ECO:0007669"/>
    <property type="project" value="TreeGrafter"/>
</dbReference>
<evidence type="ECO:0000256" key="5">
    <source>
        <dbReference type="ARBA" id="ARBA00069358"/>
    </source>
</evidence>
<dbReference type="KEGG" id="csol:105365212"/>
<dbReference type="GO" id="GO:0016787">
    <property type="term" value="F:hydrolase activity"/>
    <property type="evidence" value="ECO:0007669"/>
    <property type="project" value="UniProtKB-KW"/>
</dbReference>
<dbReference type="InterPro" id="IPR050662">
    <property type="entry name" value="Sec-metab_biosynth-thioest"/>
</dbReference>
<evidence type="ECO:0000256" key="4">
    <source>
        <dbReference type="ARBA" id="ARBA00022833"/>
    </source>
</evidence>
<organism evidence="7 8">
    <name type="scientific">Ceratosolen solmsi marchali</name>
    <dbReference type="NCBI Taxonomy" id="326594"/>
    <lineage>
        <taxon>Eukaryota</taxon>
        <taxon>Metazoa</taxon>
        <taxon>Ecdysozoa</taxon>
        <taxon>Arthropoda</taxon>
        <taxon>Hexapoda</taxon>
        <taxon>Insecta</taxon>
        <taxon>Pterygota</taxon>
        <taxon>Neoptera</taxon>
        <taxon>Endopterygota</taxon>
        <taxon>Hymenoptera</taxon>
        <taxon>Apocrita</taxon>
        <taxon>Proctotrupomorpha</taxon>
        <taxon>Chalcidoidea</taxon>
        <taxon>Agaonidae</taxon>
        <taxon>Agaoninae</taxon>
        <taxon>Ceratosolen</taxon>
    </lineage>
</organism>
<sequence>MKQSISSIITISLFYVKYISRLSNIVIRILGCNPGPMTLQGTNTYLVGSGCKRVLIDSGDTHTAKQYITHLKQILTEENATIEHLILTHWHHDHVGGVLEIQNELKSLSSKQAMVWKFPRSINDPGGEEEEKFLGSWNSLKDKQFIEVEGAHLKIIHTPGHSTDHICLLLEEERVLFSGDSVLGESSAVFADLSDYLISLRKILKEYITLIYPGHGPVIENPYLKIQSDIDHRIMRENQIVEFLKSRKGQKHNVMDIVKFLYADTPKDLWLAAASNVTQHLKELLKENRVVNENELWFIDC</sequence>
<dbReference type="AlphaFoldDB" id="A0AAJ6YP30"/>
<dbReference type="FunFam" id="3.60.15.10:FF:000017">
    <property type="entry name" value="Lactamase beta 2"/>
    <property type="match status" value="1"/>
</dbReference>
<name>A0AAJ6YP30_9HYME</name>
<dbReference type="GO" id="GO:0031123">
    <property type="term" value="P:RNA 3'-end processing"/>
    <property type="evidence" value="ECO:0007669"/>
    <property type="project" value="UniProtKB-ARBA"/>
</dbReference>
<dbReference type="SMART" id="SM00849">
    <property type="entry name" value="Lactamase_B"/>
    <property type="match status" value="1"/>
</dbReference>
<dbReference type="CDD" id="cd07722">
    <property type="entry name" value="LACTB2-like_MBL-fold"/>
    <property type="match status" value="1"/>
</dbReference>
<dbReference type="GO" id="GO:0046872">
    <property type="term" value="F:metal ion binding"/>
    <property type="evidence" value="ECO:0007669"/>
    <property type="project" value="UniProtKB-KW"/>
</dbReference>
<evidence type="ECO:0000256" key="1">
    <source>
        <dbReference type="ARBA" id="ARBA00006759"/>
    </source>
</evidence>
<dbReference type="GO" id="GO:0004521">
    <property type="term" value="F:RNA endonuclease activity"/>
    <property type="evidence" value="ECO:0007669"/>
    <property type="project" value="TreeGrafter"/>
</dbReference>
<dbReference type="InterPro" id="IPR041516">
    <property type="entry name" value="LACTB2_WH"/>
</dbReference>
<proteinExistence type="inferred from homology"/>
<dbReference type="Gene3D" id="3.60.15.10">
    <property type="entry name" value="Ribonuclease Z/Hydroxyacylglutathione hydrolase-like"/>
    <property type="match status" value="1"/>
</dbReference>
<dbReference type="SUPFAM" id="SSF56281">
    <property type="entry name" value="Metallo-hydrolase/oxidoreductase"/>
    <property type="match status" value="1"/>
</dbReference>
<dbReference type="RefSeq" id="XP_011501618.1">
    <property type="nucleotide sequence ID" value="XM_011503316.1"/>
</dbReference>
<dbReference type="Pfam" id="PF17778">
    <property type="entry name" value="WHD_BLACT"/>
    <property type="match status" value="1"/>
</dbReference>
<protein>
    <recommendedName>
        <fullName evidence="5">Beta-lactamase-like protein 2 homolog</fullName>
    </recommendedName>
</protein>
<reference evidence="8" key="1">
    <citation type="submission" date="2025-08" db="UniProtKB">
        <authorList>
            <consortium name="RefSeq"/>
        </authorList>
    </citation>
    <scope>IDENTIFICATION</scope>
</reference>
<dbReference type="GO" id="GO:0005759">
    <property type="term" value="C:mitochondrial matrix"/>
    <property type="evidence" value="ECO:0007669"/>
    <property type="project" value="TreeGrafter"/>
</dbReference>
<dbReference type="PANTHER" id="PTHR23131:SF0">
    <property type="entry name" value="ENDORIBONUCLEASE LACTB2"/>
    <property type="match status" value="1"/>
</dbReference>
<dbReference type="InterPro" id="IPR036866">
    <property type="entry name" value="RibonucZ/Hydroxyglut_hydro"/>
</dbReference>
<dbReference type="Proteomes" id="UP000695007">
    <property type="component" value="Unplaced"/>
</dbReference>
<dbReference type="InterPro" id="IPR001279">
    <property type="entry name" value="Metallo-B-lactamas"/>
</dbReference>
<keyword evidence="3" id="KW-0378">Hydrolase</keyword>
<dbReference type="GeneID" id="105365212"/>
<accession>A0AAJ6YP30</accession>